<keyword evidence="1 3" id="KW-0808">Transferase</keyword>
<name>A0A1W2HBR4_9BACT</name>
<keyword evidence="4" id="KW-1185">Reference proteome</keyword>
<evidence type="ECO:0000256" key="1">
    <source>
        <dbReference type="ARBA" id="ARBA00022679"/>
    </source>
</evidence>
<evidence type="ECO:0000313" key="3">
    <source>
        <dbReference type="EMBL" id="SMD46297.1"/>
    </source>
</evidence>
<dbReference type="CDD" id="cd03801">
    <property type="entry name" value="GT4_PimA-like"/>
    <property type="match status" value="1"/>
</dbReference>
<dbReference type="GO" id="GO:0009103">
    <property type="term" value="P:lipopolysaccharide biosynthetic process"/>
    <property type="evidence" value="ECO:0007669"/>
    <property type="project" value="TreeGrafter"/>
</dbReference>
<feature type="domain" description="Glycosyl transferase family 1" evidence="2">
    <location>
        <begin position="203"/>
        <end position="345"/>
    </location>
</feature>
<dbReference type="InterPro" id="IPR001296">
    <property type="entry name" value="Glyco_trans_1"/>
</dbReference>
<dbReference type="Pfam" id="PF00534">
    <property type="entry name" value="Glycos_transf_1"/>
    <property type="match status" value="1"/>
</dbReference>
<dbReference type="Gene3D" id="3.40.50.2000">
    <property type="entry name" value="Glycogen Phosphorylase B"/>
    <property type="match status" value="2"/>
</dbReference>
<evidence type="ECO:0000259" key="2">
    <source>
        <dbReference type="Pfam" id="PF00534"/>
    </source>
</evidence>
<evidence type="ECO:0000313" key="4">
    <source>
        <dbReference type="Proteomes" id="UP000192333"/>
    </source>
</evidence>
<dbReference type="STRING" id="758820.SAMN00777080_4979"/>
<protein>
    <submittedName>
        <fullName evidence="3">Glycosyltransferase involved in cell wall bisynthesis</fullName>
    </submittedName>
</protein>
<dbReference type="OrthoDB" id="9810929at2"/>
<sequence>MTNRTILFIQIGSFSHINKAFFQSLEKKFPDYNIECLDLKILVKQMSFKDKLGFAIKSLFSSKKIIRNDFRGLNQKRSHFFKLSNRLILKATQKKVYVFSIQTQSNFNGNLGYCPHYIYTDHTHLVNLSYPGFDTRILNSKNWVEQETKLYKNATGIFTMSNHVKNSLRDQYHIQSDKVKCVYAGSNISYSDIFYPLDRYSNKNILFVGVDWERKGGPELFEAFKLVYQKHPDVKLDIVGCSPEIQHPNVKIWGKLPLDQVKKHYETASIFCMPSKREPFGIVYLEAMAYKLPIVGLNIGALPDFVEEGKNGFLLDYKDIQGMASQLIYLLDNPKLCKKMGEYGYLKMEKQYQWKKSVTSIREFIENQGVLEKLR</sequence>
<dbReference type="Proteomes" id="UP000192333">
    <property type="component" value="Chromosome I"/>
</dbReference>
<gene>
    <name evidence="3" type="ORF">SAMN00777080_4979</name>
</gene>
<reference evidence="4" key="1">
    <citation type="submission" date="2017-04" db="EMBL/GenBank/DDBJ databases">
        <authorList>
            <person name="Varghese N."/>
            <person name="Submissions S."/>
        </authorList>
    </citation>
    <scope>NUCLEOTIDE SEQUENCE [LARGE SCALE GENOMIC DNA]</scope>
    <source>
        <strain evidence="4">DSM 16537</strain>
    </source>
</reference>
<proteinExistence type="predicted"/>
<dbReference type="PANTHER" id="PTHR46401:SF2">
    <property type="entry name" value="GLYCOSYLTRANSFERASE WBBK-RELATED"/>
    <property type="match status" value="1"/>
</dbReference>
<accession>A0A1W2HBR4</accession>
<organism evidence="3 4">
    <name type="scientific">Aquiflexum balticum DSM 16537</name>
    <dbReference type="NCBI Taxonomy" id="758820"/>
    <lineage>
        <taxon>Bacteria</taxon>
        <taxon>Pseudomonadati</taxon>
        <taxon>Bacteroidota</taxon>
        <taxon>Cytophagia</taxon>
        <taxon>Cytophagales</taxon>
        <taxon>Cyclobacteriaceae</taxon>
        <taxon>Aquiflexum</taxon>
    </lineage>
</organism>
<dbReference type="PANTHER" id="PTHR46401">
    <property type="entry name" value="GLYCOSYLTRANSFERASE WBBK-RELATED"/>
    <property type="match status" value="1"/>
</dbReference>
<dbReference type="AlphaFoldDB" id="A0A1W2HBR4"/>
<dbReference type="SUPFAM" id="SSF53756">
    <property type="entry name" value="UDP-Glycosyltransferase/glycogen phosphorylase"/>
    <property type="match status" value="1"/>
</dbReference>
<dbReference type="EMBL" id="LT838813">
    <property type="protein sequence ID" value="SMD46297.1"/>
    <property type="molecule type" value="Genomic_DNA"/>
</dbReference>
<dbReference type="GO" id="GO:0016757">
    <property type="term" value="F:glycosyltransferase activity"/>
    <property type="evidence" value="ECO:0007669"/>
    <property type="project" value="InterPro"/>
</dbReference>